<accession>A0ACC2CKG7</accession>
<keyword evidence="2" id="KW-1185">Reference proteome</keyword>
<dbReference type="EMBL" id="CM055101">
    <property type="protein sequence ID" value="KAJ7542481.1"/>
    <property type="molecule type" value="Genomic_DNA"/>
</dbReference>
<evidence type="ECO:0000313" key="2">
    <source>
        <dbReference type="Proteomes" id="UP001162992"/>
    </source>
</evidence>
<protein>
    <submittedName>
        <fullName evidence="1">Uncharacterized protein</fullName>
    </submittedName>
</protein>
<gene>
    <name evidence="1" type="ORF">O6H91_10G108500</name>
</gene>
<name>A0ACC2CKG7_DIPCM</name>
<comment type="caution">
    <text evidence="1">The sequence shown here is derived from an EMBL/GenBank/DDBJ whole genome shotgun (WGS) entry which is preliminary data.</text>
</comment>
<sequence>MDDVRAKRVHSKGLRIDWKKKLKEVCVQRVQRERYQLLRRIRTLESTPGPSDKEHLVSAFQQIVSDEFTKLNQTTYIMGEEAIPDADNMVWEYEPSEAMSHQIVVKEAYEDLMISMERALYQDLEVELKEKEALLLEDYEKIRALEETSFVDLLEHAKQQQEGELLCPVCRKNYLHKERHLIICGCGDFRLNVQNDQIGLEYLQMRLAEVLQEHFDSQCQGQPSFFIDNNFGISALYMQCDTCRSFHLVM</sequence>
<reference evidence="2" key="1">
    <citation type="journal article" date="2024" name="Proc. Natl. Acad. Sci. U.S.A.">
        <title>Extraordinary preservation of gene collinearity over three hundred million years revealed in homosporous lycophytes.</title>
        <authorList>
            <person name="Li C."/>
            <person name="Wickell D."/>
            <person name="Kuo L.Y."/>
            <person name="Chen X."/>
            <person name="Nie B."/>
            <person name="Liao X."/>
            <person name="Peng D."/>
            <person name="Ji J."/>
            <person name="Jenkins J."/>
            <person name="Williams M."/>
            <person name="Shu S."/>
            <person name="Plott C."/>
            <person name="Barry K."/>
            <person name="Rajasekar S."/>
            <person name="Grimwood J."/>
            <person name="Han X."/>
            <person name="Sun S."/>
            <person name="Hou Z."/>
            <person name="He W."/>
            <person name="Dai G."/>
            <person name="Sun C."/>
            <person name="Schmutz J."/>
            <person name="Leebens-Mack J.H."/>
            <person name="Li F.W."/>
            <person name="Wang L."/>
        </authorList>
    </citation>
    <scope>NUCLEOTIDE SEQUENCE [LARGE SCALE GENOMIC DNA]</scope>
    <source>
        <strain evidence="2">cv. PW_Plant_1</strain>
    </source>
</reference>
<proteinExistence type="predicted"/>
<organism evidence="1 2">
    <name type="scientific">Diphasiastrum complanatum</name>
    <name type="common">Issler's clubmoss</name>
    <name type="synonym">Lycopodium complanatum</name>
    <dbReference type="NCBI Taxonomy" id="34168"/>
    <lineage>
        <taxon>Eukaryota</taxon>
        <taxon>Viridiplantae</taxon>
        <taxon>Streptophyta</taxon>
        <taxon>Embryophyta</taxon>
        <taxon>Tracheophyta</taxon>
        <taxon>Lycopodiopsida</taxon>
        <taxon>Lycopodiales</taxon>
        <taxon>Lycopodiaceae</taxon>
        <taxon>Lycopodioideae</taxon>
        <taxon>Diphasiastrum</taxon>
    </lineage>
</organism>
<evidence type="ECO:0000313" key="1">
    <source>
        <dbReference type="EMBL" id="KAJ7542481.1"/>
    </source>
</evidence>
<dbReference type="Proteomes" id="UP001162992">
    <property type="component" value="Chromosome 10"/>
</dbReference>